<evidence type="ECO:0000259" key="3">
    <source>
        <dbReference type="PROSITE" id="PS50887"/>
    </source>
</evidence>
<keyword evidence="1" id="KW-0812">Transmembrane</keyword>
<dbReference type="InterPro" id="IPR043128">
    <property type="entry name" value="Rev_trsase/Diguanyl_cyclase"/>
</dbReference>
<dbReference type="Proteomes" id="UP001652395">
    <property type="component" value="Unassembled WGS sequence"/>
</dbReference>
<dbReference type="PANTHER" id="PTHR33121">
    <property type="entry name" value="CYCLIC DI-GMP PHOSPHODIESTERASE PDEF"/>
    <property type="match status" value="1"/>
</dbReference>
<dbReference type="InterPro" id="IPR001633">
    <property type="entry name" value="EAL_dom"/>
</dbReference>
<feature type="domain" description="GGDEF" evidence="3">
    <location>
        <begin position="313"/>
        <end position="442"/>
    </location>
</feature>
<dbReference type="Pfam" id="PF00990">
    <property type="entry name" value="GGDEF"/>
    <property type="match status" value="1"/>
</dbReference>
<dbReference type="PROSITE" id="PS50887">
    <property type="entry name" value="GGDEF"/>
    <property type="match status" value="1"/>
</dbReference>
<evidence type="ECO:0000313" key="4">
    <source>
        <dbReference type="EMBL" id="MCU6799407.1"/>
    </source>
</evidence>
<dbReference type="Gene3D" id="3.20.20.450">
    <property type="entry name" value="EAL domain"/>
    <property type="match status" value="1"/>
</dbReference>
<organism evidence="4 5">
    <name type="scientific">Alitiscatomonas aceti</name>
    <dbReference type="NCBI Taxonomy" id="2981724"/>
    <lineage>
        <taxon>Bacteria</taxon>
        <taxon>Bacillati</taxon>
        <taxon>Bacillota</taxon>
        <taxon>Clostridia</taxon>
        <taxon>Lachnospirales</taxon>
        <taxon>Lachnospiraceae</taxon>
        <taxon>Alitiscatomonas</taxon>
    </lineage>
</organism>
<dbReference type="EMBL" id="JAOQJF010000008">
    <property type="protein sequence ID" value="MCU6799407.1"/>
    <property type="molecule type" value="Genomic_DNA"/>
</dbReference>
<dbReference type="InterPro" id="IPR029787">
    <property type="entry name" value="Nucleotide_cyclase"/>
</dbReference>
<sequence>MKQNQKIRNNIWIIMGLLGVILICFMLNTFLFQRTLYKTVAQDLYYNSHNVADQISTHIKSKTDSMADLADALARMPEQVITKELLYRKTEAFDMDLVSVFHKGDTGITYMGDGAELADFVEKEWENLKKPEITLLDSDTLVFTAPVFADGELWKVVAGKKKYFDFSAPYFENALVGLADMETGKMLVCQRGTRSSIGDERAEILLDQALKDSGEWIRNGKYMISDEKVKGTSWVYVSMLCNDDVIPEFSRHIAFYMILAFVELWILLAGLYQIRKQVERQEAALLRDPLTGGLNRSGFLKICQELMKGNNRLCYYIVRLNIVDFRHINESWGENAGNRTLQFVYRMLEGEVDENEAACRVNVDHFLLLLHESEEGVVARRITECIEKINSYIHKNFFSYDLDFLVGACRLSQGQDAAEVIGNAVYASKISKARNVCVFYDKEMMEQIAERHELDESFYDSLRSRDFKIYFQPRVGRNGFHEAEALVRWMHPKKGLLFPGQFIPLFEQNGKIMDLDFYVFEELCRIVSRWMKEKKNVTPVSVNISRYSLLNAGEGIYKKYREIKEKYGIPDGILEIELTETALMDGNQISVVRGVLDGFRSCGLRVALDDFGFAYSSLGVLRALDVDTIKIDRTFFLETNQKSEKIVLSMIQLIHSLDMDVVAEGIEFPEQAERLFQDGCDFIQGYVYSKAISQEEFEIWREEHSSLSV</sequence>
<accession>A0ABT2UZY3</accession>
<feature type="transmembrane region" description="Helical" evidence="1">
    <location>
        <begin position="12"/>
        <end position="32"/>
    </location>
</feature>
<dbReference type="Pfam" id="PF00563">
    <property type="entry name" value="EAL"/>
    <property type="match status" value="1"/>
</dbReference>
<feature type="transmembrane region" description="Helical" evidence="1">
    <location>
        <begin position="253"/>
        <end position="272"/>
    </location>
</feature>
<keyword evidence="1" id="KW-0472">Membrane</keyword>
<dbReference type="InterPro" id="IPR050706">
    <property type="entry name" value="Cyclic-di-GMP_PDE-like"/>
</dbReference>
<name>A0ABT2UZY3_9FIRM</name>
<dbReference type="RefSeq" id="WP_262563018.1">
    <property type="nucleotide sequence ID" value="NZ_JAOQJF010000008.1"/>
</dbReference>
<evidence type="ECO:0000259" key="2">
    <source>
        <dbReference type="PROSITE" id="PS50883"/>
    </source>
</evidence>
<gene>
    <name evidence="4" type="ORF">OCV69_05610</name>
</gene>
<comment type="caution">
    <text evidence="4">The sequence shown here is derived from an EMBL/GenBank/DDBJ whole genome shotgun (WGS) entry which is preliminary data.</text>
</comment>
<dbReference type="SMART" id="SM00267">
    <property type="entry name" value="GGDEF"/>
    <property type="match status" value="1"/>
</dbReference>
<keyword evidence="5" id="KW-1185">Reference proteome</keyword>
<dbReference type="CDD" id="cd01948">
    <property type="entry name" value="EAL"/>
    <property type="match status" value="1"/>
</dbReference>
<reference evidence="4 5" key="1">
    <citation type="journal article" date="2021" name="ISME Commun">
        <title>Automated analysis of genomic sequences facilitates high-throughput and comprehensive description of bacteria.</title>
        <authorList>
            <person name="Hitch T.C.A."/>
        </authorList>
    </citation>
    <scope>NUCLEOTIDE SEQUENCE [LARGE SCALE GENOMIC DNA]</scope>
    <source>
        <strain evidence="5">f_CCE</strain>
    </source>
</reference>
<evidence type="ECO:0000256" key="1">
    <source>
        <dbReference type="SAM" id="Phobius"/>
    </source>
</evidence>
<keyword evidence="1" id="KW-1133">Transmembrane helix</keyword>
<dbReference type="InterPro" id="IPR035919">
    <property type="entry name" value="EAL_sf"/>
</dbReference>
<dbReference type="InterPro" id="IPR000160">
    <property type="entry name" value="GGDEF_dom"/>
</dbReference>
<dbReference type="SMART" id="SM00052">
    <property type="entry name" value="EAL"/>
    <property type="match status" value="1"/>
</dbReference>
<dbReference type="SUPFAM" id="SSF141868">
    <property type="entry name" value="EAL domain-like"/>
    <property type="match status" value="1"/>
</dbReference>
<dbReference type="PANTHER" id="PTHR33121:SF71">
    <property type="entry name" value="OXYGEN SENSOR PROTEIN DOSP"/>
    <property type="match status" value="1"/>
</dbReference>
<proteinExistence type="predicted"/>
<dbReference type="SUPFAM" id="SSF55073">
    <property type="entry name" value="Nucleotide cyclase"/>
    <property type="match status" value="1"/>
</dbReference>
<dbReference type="Gene3D" id="3.30.70.270">
    <property type="match status" value="1"/>
</dbReference>
<feature type="domain" description="EAL" evidence="2">
    <location>
        <begin position="451"/>
        <end position="705"/>
    </location>
</feature>
<dbReference type="PROSITE" id="PS50883">
    <property type="entry name" value="EAL"/>
    <property type="match status" value="1"/>
</dbReference>
<protein>
    <submittedName>
        <fullName evidence="4">EAL domain-containing protein</fullName>
    </submittedName>
</protein>
<evidence type="ECO:0000313" key="5">
    <source>
        <dbReference type="Proteomes" id="UP001652395"/>
    </source>
</evidence>